<feature type="domain" description="Integrase catalytic" evidence="3">
    <location>
        <begin position="130"/>
        <end position="322"/>
    </location>
</feature>
<dbReference type="InterPro" id="IPR012337">
    <property type="entry name" value="RNaseH-like_sf"/>
</dbReference>
<evidence type="ECO:0000256" key="1">
    <source>
        <dbReference type="ARBA" id="ARBA00009277"/>
    </source>
</evidence>
<dbReference type="EMBL" id="VSSQ01003191">
    <property type="protein sequence ID" value="MPM19513.1"/>
    <property type="molecule type" value="Genomic_DNA"/>
</dbReference>
<dbReference type="PANTHER" id="PTHR35004">
    <property type="entry name" value="TRANSPOSASE RV3428C-RELATED"/>
    <property type="match status" value="1"/>
</dbReference>
<dbReference type="PROSITE" id="PS50532">
    <property type="entry name" value="HTH_IS408"/>
    <property type="match status" value="1"/>
</dbReference>
<proteinExistence type="inferred from homology"/>
<dbReference type="SUPFAM" id="SSF53098">
    <property type="entry name" value="Ribonuclease H-like"/>
    <property type="match status" value="1"/>
</dbReference>
<dbReference type="Gene3D" id="3.30.420.10">
    <property type="entry name" value="Ribonuclease H-like superfamily/Ribonuclease H"/>
    <property type="match status" value="1"/>
</dbReference>
<feature type="domain" description="HTH IS408-type" evidence="2">
    <location>
        <begin position="4"/>
        <end position="82"/>
    </location>
</feature>
<dbReference type="Pfam" id="PF22483">
    <property type="entry name" value="Mu-transpos_C_2"/>
    <property type="match status" value="1"/>
</dbReference>
<dbReference type="GO" id="GO:0015074">
    <property type="term" value="P:DNA integration"/>
    <property type="evidence" value="ECO:0007669"/>
    <property type="project" value="InterPro"/>
</dbReference>
<evidence type="ECO:0000313" key="4">
    <source>
        <dbReference type="EMBL" id="MPM19513.1"/>
    </source>
</evidence>
<dbReference type="GO" id="GO:0003676">
    <property type="term" value="F:nucleic acid binding"/>
    <property type="evidence" value="ECO:0007669"/>
    <property type="project" value="InterPro"/>
</dbReference>
<name>A0A644XZ01_9ZZZZ</name>
<comment type="similarity">
    <text evidence="1">Belongs to the transposase IS21/IS408/IS1162 family.</text>
</comment>
<dbReference type="AlphaFoldDB" id="A0A644XZ01"/>
<comment type="caution">
    <text evidence="4">The sequence shown here is derived from an EMBL/GenBank/DDBJ whole genome shotgun (WGS) entry which is preliminary data.</text>
</comment>
<dbReference type="PANTHER" id="PTHR35004:SF8">
    <property type="entry name" value="TRANSPOSASE RV3428C-RELATED"/>
    <property type="match status" value="1"/>
</dbReference>
<dbReference type="InterPro" id="IPR054353">
    <property type="entry name" value="IstA-like_C"/>
</dbReference>
<dbReference type="InterPro" id="IPR001584">
    <property type="entry name" value="Integrase_cat-core"/>
</dbReference>
<accession>A0A644XZ01</accession>
<reference evidence="4" key="1">
    <citation type="submission" date="2019-08" db="EMBL/GenBank/DDBJ databases">
        <authorList>
            <person name="Kucharzyk K."/>
            <person name="Murdoch R.W."/>
            <person name="Higgins S."/>
            <person name="Loffler F."/>
        </authorList>
    </citation>
    <scope>NUCLEOTIDE SEQUENCE</scope>
</reference>
<gene>
    <name evidence="4" type="ORF">SDC9_65939</name>
</gene>
<evidence type="ECO:0000259" key="2">
    <source>
        <dbReference type="PROSITE" id="PS50532"/>
    </source>
</evidence>
<sequence length="509" mass="58415">MTNYREILRLRSLGLNHSRIAESMGISRPTVIAALQRAQAQELNWQTAESLSDIDLAQRLNPAVGGKPSYKLPDYEYIHRELAKPGMTQQLLWFEYCDQCRASGEIPYQLTQFKTHYREYVAKTKATMHIQRKPGELMEVDWAGQTAHLVDADTGELLDAYIFVAALPYSGYAYTEAFMNQEQEAWITAHANAYSFFGGVTRILTPDNLKTGVIKNTRSELVLNKSYQELAEHYGTAIIPARVRSPKDKATVEGTVGNISSFILASIRNQTFFSLKELNNVIREKLHAFNHKPFQKKDGSRATWFAEERSFLLPLPRNSYELSVWKTATVSFNYHIAVDEQYYSVPYEYIKRKVDVRVTRNTVEVFYDGSRICSHVRLHGRRGQYSTVEEHMPPQHQQYIQWNGERFRKWASQIGSNTATVVDAILTGYKVEQQGYRACMALLKLSEQYTKERLEAACAKALFYTPRPSYKSIQTILKSGQDKKTDEHPQIFSQYGFTRGADYYKGGQD</sequence>
<protein>
    <submittedName>
        <fullName evidence="4">IS21 family transposase ISPpu7</fullName>
    </submittedName>
</protein>
<dbReference type="InterPro" id="IPR036397">
    <property type="entry name" value="RNaseH_sf"/>
</dbReference>
<dbReference type="InterPro" id="IPR017895">
    <property type="entry name" value="HTH_IS408/IS1162_type"/>
</dbReference>
<dbReference type="NCBIfam" id="NF033546">
    <property type="entry name" value="transpos_IS21"/>
    <property type="match status" value="1"/>
</dbReference>
<dbReference type="PROSITE" id="PS50994">
    <property type="entry name" value="INTEGRASE"/>
    <property type="match status" value="1"/>
</dbReference>
<evidence type="ECO:0000259" key="3">
    <source>
        <dbReference type="PROSITE" id="PS50994"/>
    </source>
</evidence>
<organism evidence="4">
    <name type="scientific">bioreactor metagenome</name>
    <dbReference type="NCBI Taxonomy" id="1076179"/>
    <lineage>
        <taxon>unclassified sequences</taxon>
        <taxon>metagenomes</taxon>
        <taxon>ecological metagenomes</taxon>
    </lineage>
</organism>